<reference evidence="2" key="1">
    <citation type="journal article" date="2015" name="Nature">
        <title>Complex archaea that bridge the gap between prokaryotes and eukaryotes.</title>
        <authorList>
            <person name="Spang A."/>
            <person name="Saw J.H."/>
            <person name="Jorgensen S.L."/>
            <person name="Zaremba-Niedzwiedzka K."/>
            <person name="Martijn J."/>
            <person name="Lind A.E."/>
            <person name="van Eijk R."/>
            <person name="Schleper C."/>
            <person name="Guy L."/>
            <person name="Ettema T.J."/>
        </authorList>
    </citation>
    <scope>NUCLEOTIDE SEQUENCE</scope>
</reference>
<feature type="non-terminal residue" evidence="2">
    <location>
        <position position="1"/>
    </location>
</feature>
<name>A0A0F9D7Q9_9ZZZZ</name>
<dbReference type="AlphaFoldDB" id="A0A0F9D7Q9"/>
<feature type="region of interest" description="Disordered" evidence="1">
    <location>
        <begin position="112"/>
        <end position="139"/>
    </location>
</feature>
<dbReference type="EMBL" id="LAZR01030100">
    <property type="protein sequence ID" value="KKL57629.1"/>
    <property type="molecule type" value="Genomic_DNA"/>
</dbReference>
<evidence type="ECO:0000256" key="1">
    <source>
        <dbReference type="SAM" id="MobiDB-lite"/>
    </source>
</evidence>
<evidence type="ECO:0000313" key="2">
    <source>
        <dbReference type="EMBL" id="KKL57629.1"/>
    </source>
</evidence>
<comment type="caution">
    <text evidence="2">The sequence shown here is derived from an EMBL/GenBank/DDBJ whole genome shotgun (WGS) entry which is preliminary data.</text>
</comment>
<gene>
    <name evidence="2" type="ORF">LCGC14_2233480</name>
</gene>
<accession>A0A0F9D7Q9</accession>
<proteinExistence type="predicted"/>
<organism evidence="2">
    <name type="scientific">marine sediment metagenome</name>
    <dbReference type="NCBI Taxonomy" id="412755"/>
    <lineage>
        <taxon>unclassified sequences</taxon>
        <taxon>metagenomes</taxon>
        <taxon>ecological metagenomes</taxon>
    </lineage>
</organism>
<protein>
    <submittedName>
        <fullName evidence="2">Uncharacterized protein</fullName>
    </submittedName>
</protein>
<sequence>RTDLDNEMRMTATQAEAVEREIVRLAVSRYKGRPIGHEQVGYSVQYNKKYVLTSAAELIRQAREFFGIGVHPQTPALGRILLTKVLDAVAKEDDRRYGEALREIEAASLAPPGVMRRPRYSEQGRAGSDGEVFSSQSGV</sequence>